<dbReference type="Proteomes" id="UP000034637">
    <property type="component" value="Unassembled WGS sequence"/>
</dbReference>
<evidence type="ECO:0000313" key="2">
    <source>
        <dbReference type="Proteomes" id="UP000034637"/>
    </source>
</evidence>
<dbReference type="EMBL" id="LCPP01000037">
    <property type="protein sequence ID" value="KKU99076.1"/>
    <property type="molecule type" value="Genomic_DNA"/>
</dbReference>
<protein>
    <submittedName>
        <fullName evidence="1">Uncharacterized protein</fullName>
    </submittedName>
</protein>
<sequence length="31" mass="3532">MDRFGPEHVVKVYDPETGMRGFLYLLICSGT</sequence>
<evidence type="ECO:0000313" key="1">
    <source>
        <dbReference type="EMBL" id="KKU99076.1"/>
    </source>
</evidence>
<accession>A0A0G1UYD5</accession>
<reference evidence="1 2" key="1">
    <citation type="journal article" date="2015" name="Nature">
        <title>rRNA introns, odd ribosomes, and small enigmatic genomes across a large radiation of phyla.</title>
        <authorList>
            <person name="Brown C.T."/>
            <person name="Hug L.A."/>
            <person name="Thomas B.C."/>
            <person name="Sharon I."/>
            <person name="Castelle C.J."/>
            <person name="Singh A."/>
            <person name="Wilkins M.J."/>
            <person name="Williams K.H."/>
            <person name="Banfield J.F."/>
        </authorList>
    </citation>
    <scope>NUCLEOTIDE SEQUENCE [LARGE SCALE GENOMIC DNA]</scope>
</reference>
<name>A0A0G1UYD5_9BACT</name>
<organism evidence="1 2">
    <name type="scientific">Candidatus Amesbacteria bacterium GW2011_GWA1_48_9</name>
    <dbReference type="NCBI Taxonomy" id="1618355"/>
    <lineage>
        <taxon>Bacteria</taxon>
        <taxon>Candidatus Amesiibacteriota</taxon>
    </lineage>
</organism>
<gene>
    <name evidence="1" type="ORF">UY33_C0037G0007</name>
</gene>
<proteinExistence type="predicted"/>
<dbReference type="AlphaFoldDB" id="A0A0G1UYD5"/>
<comment type="caution">
    <text evidence="1">The sequence shown here is derived from an EMBL/GenBank/DDBJ whole genome shotgun (WGS) entry which is preliminary data.</text>
</comment>